<dbReference type="EMBL" id="JH002987">
    <property type="protein sequence ID" value="EGW04499.1"/>
    <property type="molecule type" value="Genomic_DNA"/>
</dbReference>
<evidence type="ECO:0000313" key="1">
    <source>
        <dbReference type="EMBL" id="EGW04499.1"/>
    </source>
</evidence>
<name>G3IID8_CRIGR</name>
<protein>
    <submittedName>
        <fullName evidence="1">Uncharacterized protein</fullName>
    </submittedName>
</protein>
<reference evidence="2" key="1">
    <citation type="journal article" date="2011" name="Nat. Biotechnol.">
        <title>The genomic sequence of the Chinese hamster ovary (CHO)-K1 cell line.</title>
        <authorList>
            <person name="Xu X."/>
            <person name="Nagarajan H."/>
            <person name="Lewis N.E."/>
            <person name="Pan S."/>
            <person name="Cai Z."/>
            <person name="Liu X."/>
            <person name="Chen W."/>
            <person name="Xie M."/>
            <person name="Wang W."/>
            <person name="Hammond S."/>
            <person name="Andersen M.R."/>
            <person name="Neff N."/>
            <person name="Passarelli B."/>
            <person name="Koh W."/>
            <person name="Fan H.C."/>
            <person name="Wang J."/>
            <person name="Gui Y."/>
            <person name="Lee K.H."/>
            <person name="Betenbaugh M.J."/>
            <person name="Quake S.R."/>
            <person name="Famili I."/>
            <person name="Palsson B.O."/>
            <person name="Wang J."/>
        </authorList>
    </citation>
    <scope>NUCLEOTIDE SEQUENCE [LARGE SCALE GENOMIC DNA]</scope>
    <source>
        <strain evidence="2">CHO K1 cell line</strain>
    </source>
</reference>
<sequence>MTVVTITWHMTTGVTITQHVTAVVTITHHVAVVTITQLMTGVTITQPCAAEDTKPAILQVLKKSLQQRGDTETWPSDAVVMYAV</sequence>
<proteinExistence type="predicted"/>
<accession>G3IID8</accession>
<dbReference type="AlphaFoldDB" id="G3IID8"/>
<dbReference type="InParanoid" id="G3IID8"/>
<evidence type="ECO:0000313" key="2">
    <source>
        <dbReference type="Proteomes" id="UP000001075"/>
    </source>
</evidence>
<organism evidence="1 2">
    <name type="scientific">Cricetulus griseus</name>
    <name type="common">Chinese hamster</name>
    <name type="synonym">Cricetulus barabensis griseus</name>
    <dbReference type="NCBI Taxonomy" id="10029"/>
    <lineage>
        <taxon>Eukaryota</taxon>
        <taxon>Metazoa</taxon>
        <taxon>Chordata</taxon>
        <taxon>Craniata</taxon>
        <taxon>Vertebrata</taxon>
        <taxon>Euteleostomi</taxon>
        <taxon>Mammalia</taxon>
        <taxon>Eutheria</taxon>
        <taxon>Euarchontoglires</taxon>
        <taxon>Glires</taxon>
        <taxon>Rodentia</taxon>
        <taxon>Myomorpha</taxon>
        <taxon>Muroidea</taxon>
        <taxon>Cricetidae</taxon>
        <taxon>Cricetinae</taxon>
        <taxon>Cricetulus</taxon>
    </lineage>
</organism>
<gene>
    <name evidence="1" type="ORF">I79_023606</name>
</gene>
<dbReference type="Proteomes" id="UP000001075">
    <property type="component" value="Unassembled WGS sequence"/>
</dbReference>